<protein>
    <recommendedName>
        <fullName evidence="1">Endonuclease/exonuclease/phosphatase domain-containing protein</fullName>
    </recommendedName>
</protein>
<dbReference type="Proteomes" id="UP000018888">
    <property type="component" value="Unassembled WGS sequence"/>
</dbReference>
<dbReference type="Pfam" id="PF03372">
    <property type="entry name" value="Exo_endo_phos"/>
    <property type="match status" value="1"/>
</dbReference>
<proteinExistence type="predicted"/>
<dbReference type="InterPro" id="IPR005135">
    <property type="entry name" value="Endo/exonuclease/phosphatase"/>
</dbReference>
<accession>A0A2P4NMU6</accession>
<keyword evidence="3" id="KW-1185">Reference proteome</keyword>
<organism evidence="2 3">
    <name type="scientific">Rhizophagus irregularis (strain DAOM 181602 / DAOM 197198 / MUCL 43194)</name>
    <name type="common">Arbuscular mycorrhizal fungus</name>
    <name type="synonym">Glomus intraradices</name>
    <dbReference type="NCBI Taxonomy" id="747089"/>
    <lineage>
        <taxon>Eukaryota</taxon>
        <taxon>Fungi</taxon>
        <taxon>Fungi incertae sedis</taxon>
        <taxon>Mucoromycota</taxon>
        <taxon>Glomeromycotina</taxon>
        <taxon>Glomeromycetes</taxon>
        <taxon>Glomerales</taxon>
        <taxon>Glomeraceae</taxon>
        <taxon>Rhizophagus</taxon>
    </lineage>
</organism>
<sequence length="155" mass="18202">MNDTKKQGDIRKFLSKENWDIAIINETKLKEAKGKYIYNGWDKYKCINSSYNNENNKNGIIIMIRRDIYDRGYKIETINGHVIKFDLLFKGNQKNIRIIGIYNPNNDKPTTNNIEKHLAKWMNEAINLEYETIILGDFNESANNKKKLKPLTNTI</sequence>
<evidence type="ECO:0000259" key="1">
    <source>
        <dbReference type="Pfam" id="PF03372"/>
    </source>
</evidence>
<dbReference type="SUPFAM" id="SSF56219">
    <property type="entry name" value="DNase I-like"/>
    <property type="match status" value="1"/>
</dbReference>
<name>A0A2P4NMU6_RHIID</name>
<evidence type="ECO:0000313" key="2">
    <source>
        <dbReference type="EMBL" id="POG54473.1"/>
    </source>
</evidence>
<gene>
    <name evidence="2" type="ORF">GLOIN_2v1098872</name>
</gene>
<evidence type="ECO:0000313" key="3">
    <source>
        <dbReference type="Proteomes" id="UP000018888"/>
    </source>
</evidence>
<dbReference type="EMBL" id="AUPC02000804">
    <property type="protein sequence ID" value="POG54473.1"/>
    <property type="molecule type" value="Genomic_DNA"/>
</dbReference>
<feature type="domain" description="Endonuclease/exonuclease/phosphatase" evidence="1">
    <location>
        <begin position="9"/>
        <end position="141"/>
    </location>
</feature>
<reference evidence="2 3" key="1">
    <citation type="journal article" date="2013" name="Proc. Natl. Acad. Sci. U.S.A.">
        <title>Genome of an arbuscular mycorrhizal fungus provides insight into the oldest plant symbiosis.</title>
        <authorList>
            <person name="Tisserant E."/>
            <person name="Malbreil M."/>
            <person name="Kuo A."/>
            <person name="Kohler A."/>
            <person name="Symeonidi A."/>
            <person name="Balestrini R."/>
            <person name="Charron P."/>
            <person name="Duensing N."/>
            <person name="Frei Dit Frey N."/>
            <person name="Gianinazzi-Pearson V."/>
            <person name="Gilbert L.B."/>
            <person name="Handa Y."/>
            <person name="Herr J.R."/>
            <person name="Hijri M."/>
            <person name="Koul R."/>
            <person name="Kawaguchi M."/>
            <person name="Krajinski F."/>
            <person name="Lammers P.J."/>
            <person name="Masclaux F.G."/>
            <person name="Murat C."/>
            <person name="Morin E."/>
            <person name="Ndikumana S."/>
            <person name="Pagni M."/>
            <person name="Petitpierre D."/>
            <person name="Requena N."/>
            <person name="Rosikiewicz P."/>
            <person name="Riley R."/>
            <person name="Saito K."/>
            <person name="San Clemente H."/>
            <person name="Shapiro H."/>
            <person name="van Tuinen D."/>
            <person name="Becard G."/>
            <person name="Bonfante P."/>
            <person name="Paszkowski U."/>
            <person name="Shachar-Hill Y.Y."/>
            <person name="Tuskan G.A."/>
            <person name="Young P.W."/>
            <person name="Sanders I.R."/>
            <person name="Henrissat B."/>
            <person name="Rensing S.A."/>
            <person name="Grigoriev I.V."/>
            <person name="Corradi N."/>
            <person name="Roux C."/>
            <person name="Martin F."/>
        </authorList>
    </citation>
    <scope>NUCLEOTIDE SEQUENCE [LARGE SCALE GENOMIC DNA]</scope>
    <source>
        <strain evidence="2 3">DAOM 197198</strain>
    </source>
</reference>
<dbReference type="InterPro" id="IPR036691">
    <property type="entry name" value="Endo/exonu/phosph_ase_sf"/>
</dbReference>
<dbReference type="Gene3D" id="3.60.10.10">
    <property type="entry name" value="Endonuclease/exonuclease/phosphatase"/>
    <property type="match status" value="1"/>
</dbReference>
<comment type="caution">
    <text evidence="2">The sequence shown here is derived from an EMBL/GenBank/DDBJ whole genome shotgun (WGS) entry which is preliminary data.</text>
</comment>
<dbReference type="GO" id="GO:0003824">
    <property type="term" value="F:catalytic activity"/>
    <property type="evidence" value="ECO:0007669"/>
    <property type="project" value="InterPro"/>
</dbReference>
<reference evidence="2 3" key="2">
    <citation type="journal article" date="2018" name="New Phytol.">
        <title>High intraspecific genome diversity in the model arbuscular mycorrhizal symbiont Rhizophagus irregularis.</title>
        <authorList>
            <person name="Chen E.C.H."/>
            <person name="Morin E."/>
            <person name="Beaudet D."/>
            <person name="Noel J."/>
            <person name="Yildirir G."/>
            <person name="Ndikumana S."/>
            <person name="Charron P."/>
            <person name="St-Onge C."/>
            <person name="Giorgi J."/>
            <person name="Kruger M."/>
            <person name="Marton T."/>
            <person name="Ropars J."/>
            <person name="Grigoriev I.V."/>
            <person name="Hainaut M."/>
            <person name="Henrissat B."/>
            <person name="Roux C."/>
            <person name="Martin F."/>
            <person name="Corradi N."/>
        </authorList>
    </citation>
    <scope>NUCLEOTIDE SEQUENCE [LARGE SCALE GENOMIC DNA]</scope>
    <source>
        <strain evidence="2 3">DAOM 197198</strain>
    </source>
</reference>
<dbReference type="AlphaFoldDB" id="A0A2P4NMU6"/>